<evidence type="ECO:0000256" key="3">
    <source>
        <dbReference type="ARBA" id="ARBA00010617"/>
    </source>
</evidence>
<evidence type="ECO:0000256" key="14">
    <source>
        <dbReference type="SAM" id="Phobius"/>
    </source>
</evidence>
<keyword evidence="10 13" id="KW-0503">Monooxygenase</keyword>
<evidence type="ECO:0000313" key="16">
    <source>
        <dbReference type="Proteomes" id="UP001154282"/>
    </source>
</evidence>
<dbReference type="GO" id="GO:0020037">
    <property type="term" value="F:heme binding"/>
    <property type="evidence" value="ECO:0007669"/>
    <property type="project" value="InterPro"/>
</dbReference>
<dbReference type="AlphaFoldDB" id="A0AAV0RQ30"/>
<organism evidence="15 16">
    <name type="scientific">Linum tenue</name>
    <dbReference type="NCBI Taxonomy" id="586396"/>
    <lineage>
        <taxon>Eukaryota</taxon>
        <taxon>Viridiplantae</taxon>
        <taxon>Streptophyta</taxon>
        <taxon>Embryophyta</taxon>
        <taxon>Tracheophyta</taxon>
        <taxon>Spermatophyta</taxon>
        <taxon>Magnoliopsida</taxon>
        <taxon>eudicotyledons</taxon>
        <taxon>Gunneridae</taxon>
        <taxon>Pentapetalae</taxon>
        <taxon>rosids</taxon>
        <taxon>fabids</taxon>
        <taxon>Malpighiales</taxon>
        <taxon>Linaceae</taxon>
        <taxon>Linum</taxon>
    </lineage>
</organism>
<gene>
    <name evidence="15" type="ORF">LITE_LOCUS48842</name>
</gene>
<sequence>MDFFFTSHSTTISLSIIALASLVFLYFLFRTISSPSKDHDHEEAAPPPEQASGAWPVIGHLHILSGPSPPHKVLGRMAENHGPIFTIRMGVHPALVVSNWETAKECLTTLDRVFADRPETLATHILGYDRSMFGFSPYGPYWRQIRKIATLELLSSHRLDLLKHVRESEVQVATKELYSYWTKNEANGSVLIELTGWFEEITLNVILKMIVGKSVGYLTGGEDGVRLRRTFMDFFDLSGRFVVADGLPFLRWLDVGGFEKAMRRTAEEMEAVVGEWLREHKARRGSRGGGEKAAAAAEDFMDVILNVVGEEGGIEGRDSDTVNKATCLALTLAASDTTAVTMTWLIALLVNHPEVLKTAQSELDSHVGKERRVQESDLRHLDYLKAIVKETLRLYPAAPLSVPHQSTEDCTVAGRFVRKGTRLIVNLSKIQRDPRVWSDPDEFRPDRFLTTHKDVDLRGQDFELIPFGSGRRMCPGVNFAMQVMHLTVATLLHGFDFSRTTVQPVDMTESIGLTNPRASPLDVQLAPRLPAHLYG</sequence>
<keyword evidence="4 12" id="KW-0349">Heme</keyword>
<dbReference type="PANTHER" id="PTHR47947">
    <property type="entry name" value="CYTOCHROME P450 82C3-RELATED"/>
    <property type="match status" value="1"/>
</dbReference>
<evidence type="ECO:0000256" key="7">
    <source>
        <dbReference type="ARBA" id="ARBA00022989"/>
    </source>
</evidence>
<keyword evidence="5 14" id="KW-0812">Transmembrane</keyword>
<evidence type="ECO:0000256" key="9">
    <source>
        <dbReference type="ARBA" id="ARBA00023004"/>
    </source>
</evidence>
<dbReference type="Proteomes" id="UP001154282">
    <property type="component" value="Unassembled WGS sequence"/>
</dbReference>
<dbReference type="InterPro" id="IPR050651">
    <property type="entry name" value="Plant_Cytochrome_P450_Monoox"/>
</dbReference>
<feature type="transmembrane region" description="Helical" evidence="14">
    <location>
        <begin position="12"/>
        <end position="29"/>
    </location>
</feature>
<dbReference type="PRINTS" id="PR00463">
    <property type="entry name" value="EP450I"/>
</dbReference>
<dbReference type="GO" id="GO:0004497">
    <property type="term" value="F:monooxygenase activity"/>
    <property type="evidence" value="ECO:0007669"/>
    <property type="project" value="UniProtKB-KW"/>
</dbReference>
<dbReference type="InterPro" id="IPR017972">
    <property type="entry name" value="Cyt_P450_CS"/>
</dbReference>
<keyword evidence="6 12" id="KW-0479">Metal-binding</keyword>
<dbReference type="InterPro" id="IPR036396">
    <property type="entry name" value="Cyt_P450_sf"/>
</dbReference>
<evidence type="ECO:0000256" key="1">
    <source>
        <dbReference type="ARBA" id="ARBA00001971"/>
    </source>
</evidence>
<evidence type="ECO:0000256" key="5">
    <source>
        <dbReference type="ARBA" id="ARBA00022692"/>
    </source>
</evidence>
<evidence type="ECO:0000256" key="12">
    <source>
        <dbReference type="PIRSR" id="PIRSR602401-1"/>
    </source>
</evidence>
<keyword evidence="16" id="KW-1185">Reference proteome</keyword>
<comment type="cofactor">
    <cofactor evidence="1 12">
        <name>heme</name>
        <dbReference type="ChEBI" id="CHEBI:30413"/>
    </cofactor>
</comment>
<comment type="similarity">
    <text evidence="3 13">Belongs to the cytochrome P450 family.</text>
</comment>
<comment type="caution">
    <text evidence="15">The sequence shown here is derived from an EMBL/GenBank/DDBJ whole genome shotgun (WGS) entry which is preliminary data.</text>
</comment>
<evidence type="ECO:0000256" key="2">
    <source>
        <dbReference type="ARBA" id="ARBA00004370"/>
    </source>
</evidence>
<dbReference type="PRINTS" id="PR00385">
    <property type="entry name" value="P450"/>
</dbReference>
<dbReference type="GO" id="GO:0016705">
    <property type="term" value="F:oxidoreductase activity, acting on paired donors, with incorporation or reduction of molecular oxygen"/>
    <property type="evidence" value="ECO:0007669"/>
    <property type="project" value="InterPro"/>
</dbReference>
<keyword evidence="9 12" id="KW-0408">Iron</keyword>
<keyword evidence="8 13" id="KW-0560">Oxidoreductase</keyword>
<evidence type="ECO:0000256" key="8">
    <source>
        <dbReference type="ARBA" id="ARBA00023002"/>
    </source>
</evidence>
<dbReference type="CDD" id="cd20654">
    <property type="entry name" value="CYP82"/>
    <property type="match status" value="1"/>
</dbReference>
<dbReference type="InterPro" id="IPR002401">
    <property type="entry name" value="Cyt_P450_E_grp-I"/>
</dbReference>
<dbReference type="FunFam" id="1.10.630.10:FF:000026">
    <property type="entry name" value="Cytochrome P450 82C4"/>
    <property type="match status" value="1"/>
</dbReference>
<name>A0AAV0RQ30_9ROSI</name>
<dbReference type="GO" id="GO:0016020">
    <property type="term" value="C:membrane"/>
    <property type="evidence" value="ECO:0007669"/>
    <property type="project" value="UniProtKB-SubCell"/>
</dbReference>
<proteinExistence type="inferred from homology"/>
<dbReference type="InterPro" id="IPR001128">
    <property type="entry name" value="Cyt_P450"/>
</dbReference>
<dbReference type="PROSITE" id="PS00086">
    <property type="entry name" value="CYTOCHROME_P450"/>
    <property type="match status" value="1"/>
</dbReference>
<evidence type="ECO:0000256" key="4">
    <source>
        <dbReference type="ARBA" id="ARBA00022617"/>
    </source>
</evidence>
<evidence type="ECO:0008006" key="17">
    <source>
        <dbReference type="Google" id="ProtNLM"/>
    </source>
</evidence>
<dbReference type="PANTHER" id="PTHR47947:SF26">
    <property type="entry name" value="CYTOCHROME P450"/>
    <property type="match status" value="1"/>
</dbReference>
<dbReference type="Gene3D" id="1.10.630.10">
    <property type="entry name" value="Cytochrome P450"/>
    <property type="match status" value="1"/>
</dbReference>
<evidence type="ECO:0000313" key="15">
    <source>
        <dbReference type="EMBL" id="CAI0558598.1"/>
    </source>
</evidence>
<keyword evidence="7 14" id="KW-1133">Transmembrane helix</keyword>
<dbReference type="Pfam" id="PF00067">
    <property type="entry name" value="p450"/>
    <property type="match status" value="1"/>
</dbReference>
<dbReference type="SUPFAM" id="SSF48264">
    <property type="entry name" value="Cytochrome P450"/>
    <property type="match status" value="1"/>
</dbReference>
<dbReference type="EMBL" id="CAMGYJ010000011">
    <property type="protein sequence ID" value="CAI0558598.1"/>
    <property type="molecule type" value="Genomic_DNA"/>
</dbReference>
<dbReference type="GO" id="GO:0005506">
    <property type="term" value="F:iron ion binding"/>
    <property type="evidence" value="ECO:0007669"/>
    <property type="project" value="InterPro"/>
</dbReference>
<protein>
    <recommendedName>
        <fullName evidence="17">Cytochrome P450</fullName>
    </recommendedName>
</protein>
<evidence type="ECO:0000256" key="13">
    <source>
        <dbReference type="RuleBase" id="RU000461"/>
    </source>
</evidence>
<reference evidence="15" key="1">
    <citation type="submission" date="2022-08" db="EMBL/GenBank/DDBJ databases">
        <authorList>
            <person name="Gutierrez-Valencia J."/>
        </authorList>
    </citation>
    <scope>NUCLEOTIDE SEQUENCE</scope>
</reference>
<feature type="binding site" description="axial binding residue" evidence="12">
    <location>
        <position position="474"/>
    </location>
    <ligand>
        <name>heme</name>
        <dbReference type="ChEBI" id="CHEBI:30413"/>
    </ligand>
    <ligandPart>
        <name>Fe</name>
        <dbReference type="ChEBI" id="CHEBI:18248"/>
    </ligandPart>
</feature>
<accession>A0AAV0RQ30</accession>
<evidence type="ECO:0000256" key="10">
    <source>
        <dbReference type="ARBA" id="ARBA00023033"/>
    </source>
</evidence>
<keyword evidence="11 14" id="KW-0472">Membrane</keyword>
<evidence type="ECO:0000256" key="6">
    <source>
        <dbReference type="ARBA" id="ARBA00022723"/>
    </source>
</evidence>
<comment type="subcellular location">
    <subcellularLocation>
        <location evidence="2">Membrane</location>
    </subcellularLocation>
</comment>
<evidence type="ECO:0000256" key="11">
    <source>
        <dbReference type="ARBA" id="ARBA00023136"/>
    </source>
</evidence>